<sequence length="111" mass="12382">MLATTIETFLYENRAVHGVVEFTVSPGIVRLHLVPWAGPQVHTYAVFGDARLTYVESYPDEQKPLDPPWDVIGFDCDDLGGGRWGFCLHCDVIEWGFEATWPVVSRAGASQ</sequence>
<dbReference type="EMBL" id="LR593886">
    <property type="protein sequence ID" value="VTR99455.1"/>
    <property type="molecule type" value="Genomic_DNA"/>
</dbReference>
<organism evidence="1 2">
    <name type="scientific">Gemmata massiliana</name>
    <dbReference type="NCBI Taxonomy" id="1210884"/>
    <lineage>
        <taxon>Bacteria</taxon>
        <taxon>Pseudomonadati</taxon>
        <taxon>Planctomycetota</taxon>
        <taxon>Planctomycetia</taxon>
        <taxon>Gemmatales</taxon>
        <taxon>Gemmataceae</taxon>
        <taxon>Gemmata</taxon>
    </lineage>
</organism>
<gene>
    <name evidence="1" type="ORF">SOIL9_85120</name>
</gene>
<dbReference type="AlphaFoldDB" id="A0A6P2DDJ5"/>
<dbReference type="Proteomes" id="UP000464178">
    <property type="component" value="Chromosome"/>
</dbReference>
<keyword evidence="2" id="KW-1185">Reference proteome</keyword>
<proteinExistence type="predicted"/>
<accession>A0A6P2DDJ5</accession>
<evidence type="ECO:0000313" key="2">
    <source>
        <dbReference type="Proteomes" id="UP000464178"/>
    </source>
</evidence>
<reference evidence="1 2" key="1">
    <citation type="submission" date="2019-05" db="EMBL/GenBank/DDBJ databases">
        <authorList>
            <consortium name="Science for Life Laboratories"/>
        </authorList>
    </citation>
    <scope>NUCLEOTIDE SEQUENCE [LARGE SCALE GENOMIC DNA]</scope>
    <source>
        <strain evidence="1">Soil9</strain>
    </source>
</reference>
<name>A0A6P2DDJ5_9BACT</name>
<dbReference type="KEGG" id="gms:SOIL9_85120"/>
<evidence type="ECO:0000313" key="1">
    <source>
        <dbReference type="EMBL" id="VTR99455.1"/>
    </source>
</evidence>
<protein>
    <submittedName>
        <fullName evidence="1">Uncharacterized protein</fullName>
    </submittedName>
</protein>